<gene>
    <name evidence="1" type="ORF">MAF45_08455</name>
</gene>
<keyword evidence="2" id="KW-1185">Reference proteome</keyword>
<evidence type="ECO:0008006" key="3">
    <source>
        <dbReference type="Google" id="ProtNLM"/>
    </source>
</evidence>
<evidence type="ECO:0000313" key="1">
    <source>
        <dbReference type="EMBL" id="MCG5031470.1"/>
    </source>
</evidence>
<dbReference type="RefSeq" id="WP_237979201.1">
    <property type="nucleotide sequence ID" value="NZ_JAKNCT010000009.1"/>
</dbReference>
<protein>
    <recommendedName>
        <fullName evidence="3">DUF4123 domain-containing protein</fullName>
    </recommendedName>
</protein>
<evidence type="ECO:0000313" key="2">
    <source>
        <dbReference type="Proteomes" id="UP001297600"/>
    </source>
</evidence>
<comment type="caution">
    <text evidence="1">The sequence shown here is derived from an EMBL/GenBank/DDBJ whole genome shotgun (WGS) entry which is preliminary data.</text>
</comment>
<name>A0ABS9MTA1_9BURK</name>
<organism evidence="1 2">
    <name type="scientific">Mesosutterella porci</name>
    <dbReference type="NCBI Taxonomy" id="2915351"/>
    <lineage>
        <taxon>Bacteria</taxon>
        <taxon>Pseudomonadati</taxon>
        <taxon>Pseudomonadota</taxon>
        <taxon>Betaproteobacteria</taxon>
        <taxon>Burkholderiales</taxon>
        <taxon>Sutterellaceae</taxon>
        <taxon>Mesosutterella</taxon>
    </lineage>
</organism>
<sequence>MAADKEFWRFSGDFSAEALRTLALAARGAGFLVLACGGDETLRLLLEASLCDPERFPGFAGWASGLWSAEKGAAFPRVVAARRDAHFLRSLAGWVRSQKKLPKSLYIDIRPSGASARDDEASEELSRLLGPGLRYEQPGPGRFERAAGLFWEHLKDEEGAGELFQTRLELFPGQRRSSSREGGQRRWITRLEAAELLMAASGFPWSAALGEHRNERLFYAASGCGLLLPGLGRADLEAAWVFTAAVKSSLRTSAPRLCAPAALYLLAELYRQSDRRELAAAIRSEGAVPAALAGRARLWLGALAQRGLLSRPRDFCRPAFWLATRARMDAGDFVPAGADVILASRQAERCKEKAPGRNGGY</sequence>
<dbReference type="Proteomes" id="UP001297600">
    <property type="component" value="Unassembled WGS sequence"/>
</dbReference>
<accession>A0ABS9MTA1</accession>
<dbReference type="EMBL" id="JAKNCT010000009">
    <property type="protein sequence ID" value="MCG5031470.1"/>
    <property type="molecule type" value="Genomic_DNA"/>
</dbReference>
<reference evidence="1 2" key="1">
    <citation type="submission" date="2022-02" db="EMBL/GenBank/DDBJ databases">
        <title>Mesosutterella porci, a novel member of the family Sutterellaceae from pig feces.</title>
        <authorList>
            <person name="Wylensek D."/>
            <person name="Clavel T."/>
        </authorList>
    </citation>
    <scope>NUCLEOTIDE SEQUENCE [LARGE SCALE GENOMIC DNA]</scope>
    <source>
        <strain evidence="2">oilRF-744-wt-GAM-9</strain>
    </source>
</reference>
<proteinExistence type="predicted"/>